<dbReference type="Proteomes" id="UP000016933">
    <property type="component" value="Unassembled WGS sequence"/>
</dbReference>
<name>N1PIP2_DOTSN</name>
<proteinExistence type="predicted"/>
<evidence type="ECO:0000313" key="1">
    <source>
        <dbReference type="EMBL" id="EME42478.1"/>
    </source>
</evidence>
<gene>
    <name evidence="1" type="ORF">DOTSEDRAFT_36338</name>
</gene>
<dbReference type="EMBL" id="KB446541">
    <property type="protein sequence ID" value="EME42478.1"/>
    <property type="molecule type" value="Genomic_DNA"/>
</dbReference>
<sequence length="194" mass="21781">MRCTTKREGRFLRRSTAEFANSCLFADYSVAKVVDTAQRAVTHHRDLTVIGSTPAPAYNFVSCRDWLWPLHQSPITVEARAPHAREPKTLDWPKCLKLRIDFRKVGNHDVPEDPWSDQGTLLDSCGCHSSPDTILPNRVRVRRTPVTPAALPQAVQTKDSANRSRAVYISGAPDIAVIRVSCFKMVILVDYRAL</sequence>
<dbReference type="HOGENOM" id="CLU_1402401_0_0_1"/>
<dbReference type="OrthoDB" id="6354873at2759"/>
<organism evidence="1 2">
    <name type="scientific">Dothistroma septosporum (strain NZE10 / CBS 128990)</name>
    <name type="common">Red band needle blight fungus</name>
    <name type="synonym">Mycosphaerella pini</name>
    <dbReference type="NCBI Taxonomy" id="675120"/>
    <lineage>
        <taxon>Eukaryota</taxon>
        <taxon>Fungi</taxon>
        <taxon>Dikarya</taxon>
        <taxon>Ascomycota</taxon>
        <taxon>Pezizomycotina</taxon>
        <taxon>Dothideomycetes</taxon>
        <taxon>Dothideomycetidae</taxon>
        <taxon>Mycosphaerellales</taxon>
        <taxon>Mycosphaerellaceae</taxon>
        <taxon>Dothistroma</taxon>
    </lineage>
</organism>
<protein>
    <submittedName>
        <fullName evidence="1">Uncharacterized protein</fullName>
    </submittedName>
</protein>
<keyword evidence="2" id="KW-1185">Reference proteome</keyword>
<reference evidence="1 2" key="2">
    <citation type="journal article" date="2012" name="PLoS Pathog.">
        <title>Diverse lifestyles and strategies of plant pathogenesis encoded in the genomes of eighteen Dothideomycetes fungi.</title>
        <authorList>
            <person name="Ohm R.A."/>
            <person name="Feau N."/>
            <person name="Henrissat B."/>
            <person name="Schoch C.L."/>
            <person name="Horwitz B.A."/>
            <person name="Barry K.W."/>
            <person name="Condon B.J."/>
            <person name="Copeland A.C."/>
            <person name="Dhillon B."/>
            <person name="Glaser F."/>
            <person name="Hesse C.N."/>
            <person name="Kosti I."/>
            <person name="LaButti K."/>
            <person name="Lindquist E.A."/>
            <person name="Lucas S."/>
            <person name="Salamov A.A."/>
            <person name="Bradshaw R.E."/>
            <person name="Ciuffetti L."/>
            <person name="Hamelin R.C."/>
            <person name="Kema G.H.J."/>
            <person name="Lawrence C."/>
            <person name="Scott J.A."/>
            <person name="Spatafora J.W."/>
            <person name="Turgeon B.G."/>
            <person name="de Wit P.J.G.M."/>
            <person name="Zhong S."/>
            <person name="Goodwin S.B."/>
            <person name="Grigoriev I.V."/>
        </authorList>
    </citation>
    <scope>NUCLEOTIDE SEQUENCE [LARGE SCALE GENOMIC DNA]</scope>
    <source>
        <strain evidence="2">NZE10 / CBS 128990</strain>
    </source>
</reference>
<accession>N1PIP2</accession>
<dbReference type="AlphaFoldDB" id="N1PIP2"/>
<reference evidence="2" key="1">
    <citation type="journal article" date="2012" name="PLoS Genet.">
        <title>The genomes of the fungal plant pathogens Cladosporium fulvum and Dothistroma septosporum reveal adaptation to different hosts and lifestyles but also signatures of common ancestry.</title>
        <authorList>
            <person name="de Wit P.J.G.M."/>
            <person name="van der Burgt A."/>
            <person name="Oekmen B."/>
            <person name="Stergiopoulos I."/>
            <person name="Abd-Elsalam K.A."/>
            <person name="Aerts A.L."/>
            <person name="Bahkali A.H."/>
            <person name="Beenen H.G."/>
            <person name="Chettri P."/>
            <person name="Cox M.P."/>
            <person name="Datema E."/>
            <person name="de Vries R.P."/>
            <person name="Dhillon B."/>
            <person name="Ganley A.R."/>
            <person name="Griffiths S.A."/>
            <person name="Guo Y."/>
            <person name="Hamelin R.C."/>
            <person name="Henrissat B."/>
            <person name="Kabir M.S."/>
            <person name="Jashni M.K."/>
            <person name="Kema G."/>
            <person name="Klaubauf S."/>
            <person name="Lapidus A."/>
            <person name="Levasseur A."/>
            <person name="Lindquist E."/>
            <person name="Mehrabi R."/>
            <person name="Ohm R.A."/>
            <person name="Owen T.J."/>
            <person name="Salamov A."/>
            <person name="Schwelm A."/>
            <person name="Schijlen E."/>
            <person name="Sun H."/>
            <person name="van den Burg H.A."/>
            <person name="van Ham R.C.H.J."/>
            <person name="Zhang S."/>
            <person name="Goodwin S.B."/>
            <person name="Grigoriev I.V."/>
            <person name="Collemare J."/>
            <person name="Bradshaw R.E."/>
        </authorList>
    </citation>
    <scope>NUCLEOTIDE SEQUENCE [LARGE SCALE GENOMIC DNA]</scope>
    <source>
        <strain evidence="2">NZE10 / CBS 128990</strain>
    </source>
</reference>
<evidence type="ECO:0000313" key="2">
    <source>
        <dbReference type="Proteomes" id="UP000016933"/>
    </source>
</evidence>